<accession>A0A2G0E7R6</accession>
<evidence type="ECO:0000256" key="1">
    <source>
        <dbReference type="SAM" id="Phobius"/>
    </source>
</evidence>
<proteinExistence type="predicted"/>
<evidence type="ECO:0000313" key="3">
    <source>
        <dbReference type="Proteomes" id="UP000224303"/>
    </source>
</evidence>
<keyword evidence="1" id="KW-0472">Membrane</keyword>
<evidence type="ECO:0000313" key="2">
    <source>
        <dbReference type="EMBL" id="PHL20530.1"/>
    </source>
</evidence>
<reference evidence="2 3" key="1">
    <citation type="submission" date="2017-10" db="EMBL/GenBank/DDBJ databases">
        <title>Draft genomes of the Enterococcus faecium isolated from human feces before and after Helicobacter pylori eradication therapy.</title>
        <authorList>
            <person name="Prianichniikov N.A."/>
            <person name="Glushchenko O.E."/>
            <person name="Malakhova M.V."/>
        </authorList>
    </citation>
    <scope>NUCLEOTIDE SEQUENCE [LARGE SCALE GENOMIC DNA]</scope>
    <source>
        <strain evidence="2 3">Hp_5-7</strain>
    </source>
</reference>
<feature type="transmembrane region" description="Helical" evidence="1">
    <location>
        <begin position="42"/>
        <end position="59"/>
    </location>
</feature>
<dbReference type="AlphaFoldDB" id="A0A2G0E7R6"/>
<keyword evidence="1" id="KW-1133">Transmembrane helix</keyword>
<protein>
    <recommendedName>
        <fullName evidence="4">Glucose uptake protein</fullName>
    </recommendedName>
</protein>
<organism evidence="2 3">
    <name type="scientific">Enterococcus faecium</name>
    <name type="common">Streptococcus faecium</name>
    <dbReference type="NCBI Taxonomy" id="1352"/>
    <lineage>
        <taxon>Bacteria</taxon>
        <taxon>Bacillati</taxon>
        <taxon>Bacillota</taxon>
        <taxon>Bacilli</taxon>
        <taxon>Lactobacillales</taxon>
        <taxon>Enterococcaceae</taxon>
        <taxon>Enterococcus</taxon>
    </lineage>
</organism>
<gene>
    <name evidence="2" type="ORF">CQR37_13855</name>
</gene>
<feature type="transmembrane region" description="Helical" evidence="1">
    <location>
        <begin position="71"/>
        <end position="90"/>
    </location>
</feature>
<evidence type="ECO:0008006" key="4">
    <source>
        <dbReference type="Google" id="ProtNLM"/>
    </source>
</evidence>
<dbReference type="EMBL" id="PCGC01000063">
    <property type="protein sequence ID" value="PHL20530.1"/>
    <property type="molecule type" value="Genomic_DNA"/>
</dbReference>
<name>A0A2G0E7R6_ENTFC</name>
<sequence length="94" mass="11038">MTLPKNKGDITLLFISKILFWVTCAYKIIVLSCLKIWRKKDCLLVVSFLPFIYFMIKIWDDSDSDPLFLSNYLVGLVFSIVFFICILIYLNTKN</sequence>
<comment type="caution">
    <text evidence="2">The sequence shown here is derived from an EMBL/GenBank/DDBJ whole genome shotgun (WGS) entry which is preliminary data.</text>
</comment>
<feature type="transmembrane region" description="Helical" evidence="1">
    <location>
        <begin position="12"/>
        <end position="30"/>
    </location>
</feature>
<keyword evidence="1" id="KW-0812">Transmembrane</keyword>
<dbReference type="Proteomes" id="UP000224303">
    <property type="component" value="Unassembled WGS sequence"/>
</dbReference>